<proteinExistence type="predicted"/>
<keyword evidence="2" id="KW-1185">Reference proteome</keyword>
<dbReference type="EMBL" id="JANBPG010000379">
    <property type="protein sequence ID" value="KAJ1896993.1"/>
    <property type="molecule type" value="Genomic_DNA"/>
</dbReference>
<protein>
    <submittedName>
        <fullName evidence="1">AAA ATPase midasin</fullName>
    </submittedName>
</protein>
<evidence type="ECO:0000313" key="2">
    <source>
        <dbReference type="Proteomes" id="UP001150581"/>
    </source>
</evidence>
<evidence type="ECO:0000313" key="1">
    <source>
        <dbReference type="EMBL" id="KAJ1896993.1"/>
    </source>
</evidence>
<comment type="caution">
    <text evidence="1">The sequence shown here is derived from an EMBL/GenBank/DDBJ whole genome shotgun (WGS) entry which is preliminary data.</text>
</comment>
<accession>A0ACC1IJ71</accession>
<gene>
    <name evidence="1" type="primary">MDN1_4</name>
    <name evidence="1" type="ORF">LPJ66_003655</name>
</gene>
<name>A0ACC1IJ71_9FUNG</name>
<sequence length="464" mass="51911">MIEERLVRMPVEIQCDHLANTISETQYQQPGAKPRRHHLLRLLIQAGSAQIDDTVSKRERRLTKKLETDQHQDKDSEMQDAAADKDKDAAAASLAANPAMVHTTLQQLPYAQTGSENAAEAAQMQQSMATENVEEHKSINTDNAPTAENGLLVDLDQLCKNLEHCTTEWHTNNQDGEQAMQLWQSYTQLTHDLSLILTEQLQLIMMPTQKTQLRRDYCTGKRLNTKRIIPYIASEFCKGNIWLCHTKTTRREYQVMVSVDNSKYMAQSTQAVKLAYKPLALVTTALNQFEVSLLHPFGSPFDSDAGACALSRFSFDNDKADAAQLMDASLQLFNVAAHSGSGNSADLWNLQFVIFDDVCQNHPRLLRQARTAVDMGIMTVFIVLDHSAIATSAAAGTMNPEKDSIVNTQQVLFVMGPSGKMEMMVKQYIDTSPLKYYVVLHNILDLLAVLAKTLRQYFSLVASD</sequence>
<organism evidence="1 2">
    <name type="scientific">Kickxella alabastrina</name>
    <dbReference type="NCBI Taxonomy" id="61397"/>
    <lineage>
        <taxon>Eukaryota</taxon>
        <taxon>Fungi</taxon>
        <taxon>Fungi incertae sedis</taxon>
        <taxon>Zoopagomycota</taxon>
        <taxon>Kickxellomycotina</taxon>
        <taxon>Kickxellomycetes</taxon>
        <taxon>Kickxellales</taxon>
        <taxon>Kickxellaceae</taxon>
        <taxon>Kickxella</taxon>
    </lineage>
</organism>
<reference evidence="1" key="1">
    <citation type="submission" date="2022-07" db="EMBL/GenBank/DDBJ databases">
        <title>Phylogenomic reconstructions and comparative analyses of Kickxellomycotina fungi.</title>
        <authorList>
            <person name="Reynolds N.K."/>
            <person name="Stajich J.E."/>
            <person name="Barry K."/>
            <person name="Grigoriev I.V."/>
            <person name="Crous P."/>
            <person name="Smith M.E."/>
        </authorList>
    </citation>
    <scope>NUCLEOTIDE SEQUENCE</scope>
    <source>
        <strain evidence="1">Benny 63K</strain>
    </source>
</reference>
<dbReference type="Proteomes" id="UP001150581">
    <property type="component" value="Unassembled WGS sequence"/>
</dbReference>